<dbReference type="GO" id="GO:0016887">
    <property type="term" value="F:ATP hydrolysis activity"/>
    <property type="evidence" value="ECO:0007669"/>
    <property type="project" value="InterPro"/>
</dbReference>
<name>A0A1E3ILG1_9TREE</name>
<keyword evidence="5" id="KW-1185">Reference proteome</keyword>
<dbReference type="SUPFAM" id="SSF52540">
    <property type="entry name" value="P-loop containing nucleoside triphosphate hydrolases"/>
    <property type="match status" value="1"/>
</dbReference>
<dbReference type="Proteomes" id="UP000094043">
    <property type="component" value="Chromosome 5"/>
</dbReference>
<dbReference type="InterPro" id="IPR050173">
    <property type="entry name" value="ABC_transporter_C-like"/>
</dbReference>
<sequence length="261" mass="29300">MSQSENDEVEKALLRSMFGPGHTSPLDILLDDIDWLRKERKIFSTRKAQYLSSHGDNAFRYVQPKHRLELSLVLKGFSFGIRPGKKVGVIRRTGVGKSSIVQALFRTVEICGELIEVDGRDLKSLRQVMRLAIIPQDVFLFAGTVRKNIDPEGTKSNVELDMGLNLIHFEASDVTCEKSKLDSIVENEGSNFRASERQLISIAHCVQTVVYYDRIPAMDVGEVVEFANPHLLFGSLNSIFCGLCDTKASCAIWWDIPLIRA</sequence>
<dbReference type="GO" id="GO:0042626">
    <property type="term" value="F:ATPase-coupled transmembrane transporter activity"/>
    <property type="evidence" value="ECO:0007669"/>
    <property type="project" value="TreeGrafter"/>
</dbReference>
<organism evidence="4 5">
    <name type="scientific">Cryptococcus depauperatus CBS 7841</name>
    <dbReference type="NCBI Taxonomy" id="1295531"/>
    <lineage>
        <taxon>Eukaryota</taxon>
        <taxon>Fungi</taxon>
        <taxon>Dikarya</taxon>
        <taxon>Basidiomycota</taxon>
        <taxon>Agaricomycotina</taxon>
        <taxon>Tremellomycetes</taxon>
        <taxon>Tremellales</taxon>
        <taxon>Cryptococcaceae</taxon>
        <taxon>Cryptococcus</taxon>
    </lineage>
</organism>
<keyword evidence="1" id="KW-0547">Nucleotide-binding</keyword>
<dbReference type="PANTHER" id="PTHR24223:SF330">
    <property type="entry name" value="ATP-BINDING CASSETTE SUB-FAMILY C MEMBER 10"/>
    <property type="match status" value="1"/>
</dbReference>
<dbReference type="PANTHER" id="PTHR24223">
    <property type="entry name" value="ATP-BINDING CASSETTE SUB-FAMILY C"/>
    <property type="match status" value="1"/>
</dbReference>
<dbReference type="Pfam" id="PF00005">
    <property type="entry name" value="ABC_tran"/>
    <property type="match status" value="1"/>
</dbReference>
<evidence type="ECO:0000313" key="5">
    <source>
        <dbReference type="Proteomes" id="UP000094043"/>
    </source>
</evidence>
<reference evidence="4" key="3">
    <citation type="submission" date="2024-01" db="EMBL/GenBank/DDBJ databases">
        <authorList>
            <person name="Coelho M.A."/>
            <person name="David-Palma M."/>
            <person name="Shea T."/>
            <person name="Sun S."/>
            <person name="Cuomo C.A."/>
            <person name="Heitman J."/>
        </authorList>
    </citation>
    <scope>NUCLEOTIDE SEQUENCE</scope>
    <source>
        <strain evidence="4">CBS 7841</strain>
    </source>
</reference>
<dbReference type="InterPro" id="IPR027417">
    <property type="entry name" value="P-loop_NTPase"/>
</dbReference>
<dbReference type="InterPro" id="IPR003439">
    <property type="entry name" value="ABC_transporter-like_ATP-bd"/>
</dbReference>
<protein>
    <recommendedName>
        <fullName evidence="3">ABC transporter domain-containing protein</fullName>
    </recommendedName>
</protein>
<evidence type="ECO:0000313" key="4">
    <source>
        <dbReference type="EMBL" id="WVN89424.1"/>
    </source>
</evidence>
<proteinExistence type="predicted"/>
<dbReference type="GO" id="GO:0016020">
    <property type="term" value="C:membrane"/>
    <property type="evidence" value="ECO:0007669"/>
    <property type="project" value="TreeGrafter"/>
</dbReference>
<feature type="domain" description="ABC transporter" evidence="3">
    <location>
        <begin position="74"/>
        <end position="206"/>
    </location>
</feature>
<dbReference type="AlphaFoldDB" id="A0A1E3ILG1"/>
<reference evidence="4" key="1">
    <citation type="submission" date="2016-06" db="EMBL/GenBank/DDBJ databases">
        <authorList>
            <person name="Cuomo C."/>
            <person name="Litvintseva A."/>
            <person name="Heitman J."/>
            <person name="Chen Y."/>
            <person name="Sun S."/>
            <person name="Springer D."/>
            <person name="Dromer F."/>
            <person name="Young S."/>
            <person name="Zeng Q."/>
            <person name="Chapman S."/>
            <person name="Gujja S."/>
            <person name="Saif S."/>
            <person name="Birren B."/>
        </authorList>
    </citation>
    <scope>NUCLEOTIDE SEQUENCE</scope>
    <source>
        <strain evidence="4">CBS 7841</strain>
    </source>
</reference>
<dbReference type="KEGG" id="cdep:91088857"/>
<keyword evidence="2" id="KW-0067">ATP-binding</keyword>
<dbReference type="VEuPathDB" id="FungiDB:L203_02149"/>
<dbReference type="RefSeq" id="XP_066070124.1">
    <property type="nucleotide sequence ID" value="XM_066214027.1"/>
</dbReference>
<dbReference type="GeneID" id="91088857"/>
<accession>A0A1E3ILG1</accession>
<dbReference type="OrthoDB" id="6500128at2759"/>
<evidence type="ECO:0000259" key="3">
    <source>
        <dbReference type="Pfam" id="PF00005"/>
    </source>
</evidence>
<reference evidence="4" key="2">
    <citation type="journal article" date="2022" name="Elife">
        <title>Obligate sexual reproduction of a homothallic fungus closely related to the Cryptococcus pathogenic species complex.</title>
        <authorList>
            <person name="Passer A.R."/>
            <person name="Clancey S.A."/>
            <person name="Shea T."/>
            <person name="David-Palma M."/>
            <person name="Averette A.F."/>
            <person name="Boekhout T."/>
            <person name="Porcel B.M."/>
            <person name="Nowrousian M."/>
            <person name="Cuomo C.A."/>
            <person name="Sun S."/>
            <person name="Heitman J."/>
            <person name="Coelho M.A."/>
        </authorList>
    </citation>
    <scope>NUCLEOTIDE SEQUENCE</scope>
    <source>
        <strain evidence="4">CBS 7841</strain>
    </source>
</reference>
<evidence type="ECO:0000256" key="1">
    <source>
        <dbReference type="ARBA" id="ARBA00022741"/>
    </source>
</evidence>
<dbReference type="EMBL" id="CP143788">
    <property type="protein sequence ID" value="WVN89424.1"/>
    <property type="molecule type" value="Genomic_DNA"/>
</dbReference>
<evidence type="ECO:0000256" key="2">
    <source>
        <dbReference type="ARBA" id="ARBA00022840"/>
    </source>
</evidence>
<gene>
    <name evidence="4" type="ORF">L203_104647</name>
</gene>
<dbReference type="Gene3D" id="3.40.50.300">
    <property type="entry name" value="P-loop containing nucleotide triphosphate hydrolases"/>
    <property type="match status" value="1"/>
</dbReference>
<dbReference type="GO" id="GO:0005524">
    <property type="term" value="F:ATP binding"/>
    <property type="evidence" value="ECO:0007669"/>
    <property type="project" value="UniProtKB-KW"/>
</dbReference>